<name>A0A484HLA9_9BACT</name>
<proteinExistence type="predicted"/>
<feature type="transmembrane region" description="Helical" evidence="2">
    <location>
        <begin position="44"/>
        <end position="69"/>
    </location>
</feature>
<gene>
    <name evidence="3" type="ORF">EPICR_50271</name>
</gene>
<evidence type="ECO:0000256" key="1">
    <source>
        <dbReference type="SAM" id="Coils"/>
    </source>
</evidence>
<keyword evidence="2" id="KW-0812">Transmembrane</keyword>
<reference evidence="3" key="1">
    <citation type="submission" date="2019-01" db="EMBL/GenBank/DDBJ databases">
        <authorList>
            <consortium name="Genoscope - CEA"/>
            <person name="William W."/>
        </authorList>
    </citation>
    <scope>NUCLEOTIDE SEQUENCE</scope>
    <source>
        <strain evidence="3">CR-1</strain>
    </source>
</reference>
<evidence type="ECO:0000313" key="3">
    <source>
        <dbReference type="EMBL" id="VEN74990.1"/>
    </source>
</evidence>
<sequence length="241" mass="25648">MENIPGNMGSALAGGKIKRVYGRMARSTFLIVDDRGGRTAVRNFMAMAGVMAAFLFVSAASAGIFFALYKGARDENAALSKDLAASRARAASLQDDKEMLLAKLAMLERASRGDLGPGRGKGPVKTRLTDFSLSGNPGGLRAAFRLGLEGVFEKPDSPWRLLAVLKGDAGDEKTWRFFPAGAFDSGEPSSPARGVAYSPGSNGPVTLDIKGAGDPSAFHLFRVYLFDSKGKLMSEREFSIK</sequence>
<keyword evidence="2" id="KW-0472">Membrane</keyword>
<feature type="coiled-coil region" evidence="1">
    <location>
        <begin position="76"/>
        <end position="110"/>
    </location>
</feature>
<protein>
    <submittedName>
        <fullName evidence="3">Uncharacterized protein</fullName>
    </submittedName>
</protein>
<dbReference type="EMBL" id="CAACVI010000045">
    <property type="protein sequence ID" value="VEN74990.1"/>
    <property type="molecule type" value="Genomic_DNA"/>
</dbReference>
<dbReference type="AlphaFoldDB" id="A0A484HLA9"/>
<keyword evidence="2" id="KW-1133">Transmembrane helix</keyword>
<accession>A0A484HLA9</accession>
<keyword evidence="1" id="KW-0175">Coiled coil</keyword>
<evidence type="ECO:0000256" key="2">
    <source>
        <dbReference type="SAM" id="Phobius"/>
    </source>
</evidence>
<organism evidence="3">
    <name type="scientific">uncultured Desulfobacteraceae bacterium</name>
    <dbReference type="NCBI Taxonomy" id="218296"/>
    <lineage>
        <taxon>Bacteria</taxon>
        <taxon>Pseudomonadati</taxon>
        <taxon>Thermodesulfobacteriota</taxon>
        <taxon>Desulfobacteria</taxon>
        <taxon>Desulfobacterales</taxon>
        <taxon>Desulfobacteraceae</taxon>
        <taxon>environmental samples</taxon>
    </lineage>
</organism>